<dbReference type="InterPro" id="IPR051464">
    <property type="entry name" value="Peptidase_M42_aminopept"/>
</dbReference>
<name>A0A100YVW4_TRASO</name>
<evidence type="ECO:0000256" key="7">
    <source>
        <dbReference type="PIRSR" id="PIRSR001123-1"/>
    </source>
</evidence>
<keyword evidence="3" id="KW-0645">Protease</keyword>
<dbReference type="GO" id="GO:0046872">
    <property type="term" value="F:metal ion binding"/>
    <property type="evidence" value="ECO:0007669"/>
    <property type="project" value="UniProtKB-UniRule"/>
</dbReference>
<dbReference type="SUPFAM" id="SSF101821">
    <property type="entry name" value="Aminopeptidase/glucanase lid domain"/>
    <property type="match status" value="1"/>
</dbReference>
<comment type="cofactor">
    <cofactor evidence="8">
        <name>a divalent metal cation</name>
        <dbReference type="ChEBI" id="CHEBI:60240"/>
    </cofactor>
    <text evidence="8">Binds 2 divalent metal cations per subunit.</text>
</comment>
<dbReference type="InterPro" id="IPR023367">
    <property type="entry name" value="Peptidase_M42_dom2"/>
</dbReference>
<comment type="caution">
    <text evidence="9">The sequence shown here is derived from an EMBL/GenBank/DDBJ whole genome shotgun (WGS) entry which is preliminary data.</text>
</comment>
<dbReference type="Gene3D" id="3.40.630.10">
    <property type="entry name" value="Zn peptidases"/>
    <property type="match status" value="1"/>
</dbReference>
<evidence type="ECO:0000256" key="4">
    <source>
        <dbReference type="ARBA" id="ARBA00022723"/>
    </source>
</evidence>
<dbReference type="AlphaFoldDB" id="A0A100YVW4"/>
<dbReference type="Pfam" id="PF05343">
    <property type="entry name" value="Peptidase_M42"/>
    <property type="match status" value="1"/>
</dbReference>
<dbReference type="GO" id="GO:0006508">
    <property type="term" value="P:proteolysis"/>
    <property type="evidence" value="ECO:0007669"/>
    <property type="project" value="UniProtKB-KW"/>
</dbReference>
<dbReference type="PIRSF" id="PIRSF001123">
    <property type="entry name" value="PepA_GA"/>
    <property type="match status" value="1"/>
</dbReference>
<dbReference type="Proteomes" id="UP000054078">
    <property type="component" value="Unassembled WGS sequence"/>
</dbReference>
<dbReference type="STRING" id="1299998.AUL39_06695"/>
<keyword evidence="10" id="KW-1185">Reference proteome</keyword>
<feature type="binding site" evidence="8">
    <location>
        <position position="239"/>
    </location>
    <ligand>
        <name>Zn(2+)</name>
        <dbReference type="ChEBI" id="CHEBI:29105"/>
        <label>1</label>
    </ligand>
</feature>
<dbReference type="InterPro" id="IPR008007">
    <property type="entry name" value="Peptidase_M42"/>
</dbReference>
<dbReference type="OrthoDB" id="9772053at2"/>
<protein>
    <recommendedName>
        <fullName evidence="11">Aminopeptidase FrvX</fullName>
    </recommendedName>
</protein>
<accession>A0A100YVW4</accession>
<evidence type="ECO:0000256" key="2">
    <source>
        <dbReference type="ARBA" id="ARBA00022438"/>
    </source>
</evidence>
<evidence type="ECO:0000256" key="6">
    <source>
        <dbReference type="PIRNR" id="PIRNR001123"/>
    </source>
</evidence>
<proteinExistence type="inferred from homology"/>
<evidence type="ECO:0000313" key="10">
    <source>
        <dbReference type="Proteomes" id="UP000054078"/>
    </source>
</evidence>
<dbReference type="PANTHER" id="PTHR32481:SF0">
    <property type="entry name" value="AMINOPEPTIDASE YPDE-RELATED"/>
    <property type="match status" value="1"/>
</dbReference>
<keyword evidence="5" id="KW-0378">Hydrolase</keyword>
<evidence type="ECO:0000256" key="1">
    <source>
        <dbReference type="ARBA" id="ARBA00006272"/>
    </source>
</evidence>
<dbReference type="RefSeq" id="WP_070807583.1">
    <property type="nucleotide sequence ID" value="NZ_LOJF01000009.1"/>
</dbReference>
<feature type="binding site" evidence="8">
    <location>
        <position position="183"/>
    </location>
    <ligand>
        <name>Zn(2+)</name>
        <dbReference type="ChEBI" id="CHEBI:29105"/>
        <label>1</label>
    </ligand>
</feature>
<dbReference type="Gene3D" id="2.40.30.40">
    <property type="entry name" value="Peptidase M42, domain 2"/>
    <property type="match status" value="1"/>
</dbReference>
<feature type="binding site" evidence="8">
    <location>
        <position position="324"/>
    </location>
    <ligand>
        <name>Zn(2+)</name>
        <dbReference type="ChEBI" id="CHEBI:29105"/>
        <label>2</label>
    </ligand>
</feature>
<feature type="binding site" evidence="8">
    <location>
        <position position="69"/>
    </location>
    <ligand>
        <name>Zn(2+)</name>
        <dbReference type="ChEBI" id="CHEBI:29105"/>
        <label>1</label>
    </ligand>
</feature>
<keyword evidence="2" id="KW-0031">Aminopeptidase</keyword>
<organism evidence="9 10">
    <name type="scientific">Tractidigestivibacter scatoligenes</name>
    <name type="common">Olsenella scatoligenes</name>
    <dbReference type="NCBI Taxonomy" id="1299998"/>
    <lineage>
        <taxon>Bacteria</taxon>
        <taxon>Bacillati</taxon>
        <taxon>Actinomycetota</taxon>
        <taxon>Coriobacteriia</taxon>
        <taxon>Coriobacteriales</taxon>
        <taxon>Atopobiaceae</taxon>
        <taxon>Tractidigestivibacter</taxon>
    </lineage>
</organism>
<dbReference type="EMBL" id="LOJF01000009">
    <property type="protein sequence ID" value="KUH58653.1"/>
    <property type="molecule type" value="Genomic_DNA"/>
</dbReference>
<gene>
    <name evidence="9" type="ORF">AUL39_06695</name>
</gene>
<dbReference type="GO" id="GO:0004177">
    <property type="term" value="F:aminopeptidase activity"/>
    <property type="evidence" value="ECO:0007669"/>
    <property type="project" value="UniProtKB-UniRule"/>
</dbReference>
<evidence type="ECO:0008006" key="11">
    <source>
        <dbReference type="Google" id="ProtNLM"/>
    </source>
</evidence>
<reference evidence="9 10" key="1">
    <citation type="submission" date="2015-12" db="EMBL/GenBank/DDBJ databases">
        <title>Draft Genome Sequence of Olsenella scatoligenes SK9K4T; a Producer of 3-Methylindole- (skatole) and 4-Methylphenol- (p-cresol) Isolated from Pig Feces.</title>
        <authorList>
            <person name="Li X."/>
            <person name="Borg B."/>
            <person name="Canibe N."/>
        </authorList>
    </citation>
    <scope>NUCLEOTIDE SEQUENCE [LARGE SCALE GENOMIC DNA]</scope>
    <source>
        <strain evidence="9 10">SK9K4</strain>
    </source>
</reference>
<feature type="active site" description="Proton acceptor" evidence="7">
    <location>
        <position position="216"/>
    </location>
</feature>
<sequence>MDFNDGEVVELLGRLSNAKSPSGFEDETIDVVRDFCQGWGKVETNSVHDALITPKNFTGEKPVLMFDAHGDEVGGMVKSIRSNGTMTFVELGRFSPNVLTGQDVLVRNTLGEWVHGVIGVKPPHFMSAVERASGELQLILDVGATSKEEAVNVFHMGMGEPFVPATKFVYNEKTGVALGKAFDCRAGVTAELLALRELSSRTDLPFDVVASVSSMEEVGERGVLAAALHFDPMVAFMFEGCPADDTFTIPDDVQTAFRHGPMFRYFDCCMITNPRYQRFVLKCAAEAGLVCQTSVREGGGTDGGPTHMLDIPCVVAGVPSRYVHSGTALCTLYDVKMTAEVAVAVAERMTPEDVRTF</sequence>
<feature type="binding site" evidence="8">
    <location>
        <position position="183"/>
    </location>
    <ligand>
        <name>Zn(2+)</name>
        <dbReference type="ChEBI" id="CHEBI:29105"/>
        <label>2</label>
    </ligand>
</feature>
<comment type="similarity">
    <text evidence="1 6">Belongs to the peptidase M42 family.</text>
</comment>
<evidence type="ECO:0000256" key="3">
    <source>
        <dbReference type="ARBA" id="ARBA00022670"/>
    </source>
</evidence>
<dbReference type="PANTHER" id="PTHR32481">
    <property type="entry name" value="AMINOPEPTIDASE"/>
    <property type="match status" value="1"/>
</dbReference>
<dbReference type="SUPFAM" id="SSF53187">
    <property type="entry name" value="Zn-dependent exopeptidases"/>
    <property type="match status" value="1"/>
</dbReference>
<evidence type="ECO:0000256" key="5">
    <source>
        <dbReference type="ARBA" id="ARBA00022801"/>
    </source>
</evidence>
<feature type="binding site" evidence="8">
    <location>
        <position position="217"/>
    </location>
    <ligand>
        <name>Zn(2+)</name>
        <dbReference type="ChEBI" id="CHEBI:29105"/>
        <label>2</label>
    </ligand>
</feature>
<evidence type="ECO:0000256" key="8">
    <source>
        <dbReference type="PIRSR" id="PIRSR001123-2"/>
    </source>
</evidence>
<evidence type="ECO:0000313" key="9">
    <source>
        <dbReference type="EMBL" id="KUH58653.1"/>
    </source>
</evidence>
<keyword evidence="4 8" id="KW-0479">Metal-binding</keyword>